<feature type="transmembrane region" description="Helical" evidence="1">
    <location>
        <begin position="33"/>
        <end position="52"/>
    </location>
</feature>
<evidence type="ECO:0000313" key="4">
    <source>
        <dbReference type="Proteomes" id="UP000250088"/>
    </source>
</evidence>
<dbReference type="RefSeq" id="WP_086887726.1">
    <property type="nucleotide sequence ID" value="NZ_CP019893.1"/>
</dbReference>
<evidence type="ECO:0000256" key="1">
    <source>
        <dbReference type="SAM" id="Phobius"/>
    </source>
</evidence>
<keyword evidence="1" id="KW-1133">Transmembrane helix</keyword>
<evidence type="ECO:0000259" key="2">
    <source>
        <dbReference type="Pfam" id="PF26452"/>
    </source>
</evidence>
<dbReference type="GeneID" id="32893616"/>
<sequence>MAFDSLTPRHTLPIGAVALLPLIWYALGSSLTAGVVSTVNVVIILACMYVAFSPVENGHGDHDSGGTPS</sequence>
<accession>A0A2Z2HQC9</accession>
<feature type="domain" description="DUF8131" evidence="2">
    <location>
        <begin position="5"/>
        <end position="65"/>
    </location>
</feature>
<evidence type="ECO:0000313" key="3">
    <source>
        <dbReference type="EMBL" id="ARS89346.1"/>
    </source>
</evidence>
<proteinExistence type="predicted"/>
<dbReference type="Proteomes" id="UP000250088">
    <property type="component" value="Chromosome"/>
</dbReference>
<organism evidence="3 4">
    <name type="scientific">Natrarchaeobaculum aegyptiacum</name>
    <dbReference type="NCBI Taxonomy" id="745377"/>
    <lineage>
        <taxon>Archaea</taxon>
        <taxon>Methanobacteriati</taxon>
        <taxon>Methanobacteriota</taxon>
        <taxon>Stenosarchaea group</taxon>
        <taxon>Halobacteria</taxon>
        <taxon>Halobacteriales</taxon>
        <taxon>Natrialbaceae</taxon>
        <taxon>Natrarchaeobaculum</taxon>
    </lineage>
</organism>
<dbReference type="OrthoDB" id="170780at2157"/>
<dbReference type="Pfam" id="PF26452">
    <property type="entry name" value="DUF8131"/>
    <property type="match status" value="1"/>
</dbReference>
<dbReference type="InterPro" id="IPR058444">
    <property type="entry name" value="DUF8131"/>
</dbReference>
<dbReference type="EMBL" id="CP019893">
    <property type="protein sequence ID" value="ARS89346.1"/>
    <property type="molecule type" value="Genomic_DNA"/>
</dbReference>
<feature type="transmembrane region" description="Helical" evidence="1">
    <location>
        <begin position="12"/>
        <end position="27"/>
    </location>
</feature>
<keyword evidence="1" id="KW-0812">Transmembrane</keyword>
<keyword evidence="4" id="KW-1185">Reference proteome</keyword>
<protein>
    <submittedName>
        <fullName evidence="3">Cytochrome-ba3 oxidase subunit</fullName>
    </submittedName>
</protein>
<gene>
    <name evidence="3" type="ORF">B1756_06020</name>
</gene>
<dbReference type="AlphaFoldDB" id="A0A2Z2HQC9"/>
<name>A0A2Z2HQC9_9EURY</name>
<dbReference type="KEGG" id="naj:B1756_06020"/>
<keyword evidence="1" id="KW-0472">Membrane</keyword>
<reference evidence="4" key="1">
    <citation type="submission" date="2017-02" db="EMBL/GenBank/DDBJ databases">
        <title>Natronthermophilus aegyptiacus gen. nov.,sp. nov., an aerobic, extremely halophilic alkalithermophilic archaeon isolated from the athalassohaline Wadi An Natrun, Egypt.</title>
        <authorList>
            <person name="Zhao B."/>
        </authorList>
    </citation>
    <scope>NUCLEOTIDE SEQUENCE [LARGE SCALE GENOMIC DNA]</scope>
    <source>
        <strain evidence="4">JW/NM-HA 15</strain>
    </source>
</reference>